<reference evidence="3" key="1">
    <citation type="submission" date="2016-10" db="EMBL/GenBank/DDBJ databases">
        <authorList>
            <person name="Varghese N."/>
            <person name="Submissions S."/>
        </authorList>
    </citation>
    <scope>NUCLEOTIDE SEQUENCE [LARGE SCALE GENOMIC DNA]</scope>
    <source>
        <strain evidence="3">DSM 46732</strain>
    </source>
</reference>
<evidence type="ECO:0008006" key="4">
    <source>
        <dbReference type="Google" id="ProtNLM"/>
    </source>
</evidence>
<evidence type="ECO:0000313" key="3">
    <source>
        <dbReference type="Proteomes" id="UP000199497"/>
    </source>
</evidence>
<proteinExistence type="predicted"/>
<dbReference type="EMBL" id="FNJR01000005">
    <property type="protein sequence ID" value="SDP56158.1"/>
    <property type="molecule type" value="Genomic_DNA"/>
</dbReference>
<accession>A0A1H0TRA8</accession>
<dbReference type="Proteomes" id="UP000199497">
    <property type="component" value="Unassembled WGS sequence"/>
</dbReference>
<gene>
    <name evidence="2" type="ORF">SAMN04487905_105216</name>
</gene>
<sequence length="139" mass="15035">MAELNADPSGFEGAGAALRSIRDENSWIQRQISGGGLSMEPQAADDAAAVYEREAEEADKLVRSAIELQQVNGLGDYLSGQQLTAKFSQKASNGSTGAANLLKQFAEELRRKADLSRQTKKNYQTTDEQAADDLRRGAE</sequence>
<name>A0A1H0TRA8_9ACTN</name>
<organism evidence="2 3">
    <name type="scientific">Actinopolyspora xinjiangensis</name>
    <dbReference type="NCBI Taxonomy" id="405564"/>
    <lineage>
        <taxon>Bacteria</taxon>
        <taxon>Bacillati</taxon>
        <taxon>Actinomycetota</taxon>
        <taxon>Actinomycetes</taxon>
        <taxon>Actinopolysporales</taxon>
        <taxon>Actinopolysporaceae</taxon>
        <taxon>Actinopolyspora</taxon>
    </lineage>
</organism>
<keyword evidence="3" id="KW-1185">Reference proteome</keyword>
<dbReference type="AlphaFoldDB" id="A0A1H0TRA8"/>
<feature type="region of interest" description="Disordered" evidence="1">
    <location>
        <begin position="113"/>
        <end position="139"/>
    </location>
</feature>
<evidence type="ECO:0000256" key="1">
    <source>
        <dbReference type="SAM" id="MobiDB-lite"/>
    </source>
</evidence>
<dbReference type="RefSeq" id="WP_092601078.1">
    <property type="nucleotide sequence ID" value="NZ_FNJR01000005.1"/>
</dbReference>
<evidence type="ECO:0000313" key="2">
    <source>
        <dbReference type="EMBL" id="SDP56158.1"/>
    </source>
</evidence>
<dbReference type="OrthoDB" id="3694254at2"/>
<protein>
    <recommendedName>
        <fullName evidence="4">Excreted virulence factor EspC, type VII ESX diderm</fullName>
    </recommendedName>
</protein>